<evidence type="ECO:0000256" key="3">
    <source>
        <dbReference type="SAM" id="SignalP"/>
    </source>
</evidence>
<dbReference type="Pfam" id="PF00089">
    <property type="entry name" value="Trypsin"/>
    <property type="match status" value="1"/>
</dbReference>
<keyword evidence="3" id="KW-0732">Signal</keyword>
<evidence type="ECO:0000313" key="5">
    <source>
        <dbReference type="EMBL" id="NOJ24251.1"/>
    </source>
</evidence>
<accession>A0AAP7DEI4</accession>
<dbReference type="GO" id="GO:0004252">
    <property type="term" value="F:serine-type endopeptidase activity"/>
    <property type="evidence" value="ECO:0007669"/>
    <property type="project" value="InterPro"/>
</dbReference>
<dbReference type="Gene3D" id="2.40.10.10">
    <property type="entry name" value="Trypsin-like serine proteases"/>
    <property type="match status" value="2"/>
</dbReference>
<feature type="signal peptide" evidence="3">
    <location>
        <begin position="1"/>
        <end position="20"/>
    </location>
</feature>
<keyword evidence="5" id="KW-0378">Hydrolase</keyword>
<sequence length="357" mass="39322">MMKFPGLLLFTGLLSFNTQAQVSNEQINPSDEVRLFATRPDSATEVPPALRSELVAPFIIDGTVADPDTYNFHARLVVLPAPMFFRDICGGSIINSHFILTAAHCVQDHLTGAKQLDLKKSGVVVKNFSRGDVYRDEVKEIRAVHVYELFGIDAYYYGDIAILELAHPIVDNVRSMPIATMVDKASYDQQTTGVIIGMGDIDDQSSQPDTLLMSQANLRSQQQCERVLGQRNYPEVMCIQYGGRTCFGDSGGGLLYTNGQGRVQQIGITSYGYKRCELKEQYSVFTEIAYYESWINSIVTYGQALTFDPNGDHNGYHSYGDARGPVSSDGGDNGGAVAILTIILMLSCLACRQRPTH</sequence>
<feature type="domain" description="Peptidase S1" evidence="4">
    <location>
        <begin position="59"/>
        <end position="300"/>
    </location>
</feature>
<evidence type="ECO:0000256" key="1">
    <source>
        <dbReference type="ARBA" id="ARBA00007664"/>
    </source>
</evidence>
<dbReference type="AlphaFoldDB" id="A0AAP7DEI4"/>
<dbReference type="InterPro" id="IPR043504">
    <property type="entry name" value="Peptidase_S1_PA_chymotrypsin"/>
</dbReference>
<reference evidence="5 6" key="1">
    <citation type="submission" date="2019-09" db="EMBL/GenBank/DDBJ databases">
        <title>Draft genome sequencing and comparative genomics of hatchery-associated Vibrios.</title>
        <authorList>
            <person name="Kehlet-Delgado H."/>
            <person name="Mueller R.S."/>
        </authorList>
    </citation>
    <scope>NUCLEOTIDE SEQUENCE [LARGE SCALE GENOMIC DNA]</scope>
    <source>
        <strain evidence="5 6">09-121-3</strain>
    </source>
</reference>
<comment type="caution">
    <text evidence="5">The sequence shown here is derived from an EMBL/GenBank/DDBJ whole genome shotgun (WGS) entry which is preliminary data.</text>
</comment>
<evidence type="ECO:0000313" key="6">
    <source>
        <dbReference type="Proteomes" id="UP000576645"/>
    </source>
</evidence>
<dbReference type="GO" id="GO:0006508">
    <property type="term" value="P:proteolysis"/>
    <property type="evidence" value="ECO:0007669"/>
    <property type="project" value="UniProtKB-KW"/>
</dbReference>
<dbReference type="PROSITE" id="PS00134">
    <property type="entry name" value="TRYPSIN_HIS"/>
    <property type="match status" value="1"/>
</dbReference>
<evidence type="ECO:0000256" key="2">
    <source>
        <dbReference type="ARBA" id="ARBA00023157"/>
    </source>
</evidence>
<proteinExistence type="inferred from homology"/>
<organism evidence="5 6">
    <name type="scientific">Vibrio coralliilyticus</name>
    <dbReference type="NCBI Taxonomy" id="190893"/>
    <lineage>
        <taxon>Bacteria</taxon>
        <taxon>Pseudomonadati</taxon>
        <taxon>Pseudomonadota</taxon>
        <taxon>Gammaproteobacteria</taxon>
        <taxon>Vibrionales</taxon>
        <taxon>Vibrionaceae</taxon>
        <taxon>Vibrio</taxon>
    </lineage>
</organism>
<dbReference type="InterPro" id="IPR009003">
    <property type="entry name" value="Peptidase_S1_PA"/>
</dbReference>
<gene>
    <name evidence="5" type="ORF">F0238_16075</name>
</gene>
<dbReference type="PANTHER" id="PTHR24276">
    <property type="entry name" value="POLYSERASE-RELATED"/>
    <property type="match status" value="1"/>
</dbReference>
<dbReference type="CDD" id="cd00190">
    <property type="entry name" value="Tryp_SPc"/>
    <property type="match status" value="1"/>
</dbReference>
<evidence type="ECO:0000259" key="4">
    <source>
        <dbReference type="PROSITE" id="PS50240"/>
    </source>
</evidence>
<dbReference type="InterPro" id="IPR050430">
    <property type="entry name" value="Peptidase_S1"/>
</dbReference>
<protein>
    <submittedName>
        <fullName evidence="5">Serine protease</fullName>
    </submittedName>
</protein>
<dbReference type="SUPFAM" id="SSF50494">
    <property type="entry name" value="Trypsin-like serine proteases"/>
    <property type="match status" value="1"/>
</dbReference>
<dbReference type="InterPro" id="IPR018114">
    <property type="entry name" value="TRYPSIN_HIS"/>
</dbReference>
<feature type="chain" id="PRO_5042988857" evidence="3">
    <location>
        <begin position="21"/>
        <end position="357"/>
    </location>
</feature>
<name>A0AAP7DEI4_9VIBR</name>
<dbReference type="SMART" id="SM00020">
    <property type="entry name" value="Tryp_SPc"/>
    <property type="match status" value="1"/>
</dbReference>
<comment type="similarity">
    <text evidence="1">Belongs to the peptidase S1 family.</text>
</comment>
<dbReference type="InterPro" id="IPR001254">
    <property type="entry name" value="Trypsin_dom"/>
</dbReference>
<dbReference type="Proteomes" id="UP000576645">
    <property type="component" value="Unassembled WGS sequence"/>
</dbReference>
<dbReference type="PROSITE" id="PS50240">
    <property type="entry name" value="TRYPSIN_DOM"/>
    <property type="match status" value="1"/>
</dbReference>
<dbReference type="PANTHER" id="PTHR24276:SF98">
    <property type="entry name" value="FI18310P1-RELATED"/>
    <property type="match status" value="1"/>
</dbReference>
<dbReference type="EMBL" id="VTXP01000008">
    <property type="protein sequence ID" value="NOJ24251.1"/>
    <property type="molecule type" value="Genomic_DNA"/>
</dbReference>
<keyword evidence="2" id="KW-1015">Disulfide bond</keyword>
<dbReference type="InterPro" id="IPR001314">
    <property type="entry name" value="Peptidase_S1A"/>
</dbReference>
<keyword evidence="5" id="KW-0645">Protease</keyword>
<dbReference type="PRINTS" id="PR00722">
    <property type="entry name" value="CHYMOTRYPSIN"/>
</dbReference>